<proteinExistence type="predicted"/>
<keyword evidence="3" id="KW-1185">Reference proteome</keyword>
<dbReference type="EMBL" id="ML004718">
    <property type="protein sequence ID" value="RKP28658.1"/>
    <property type="molecule type" value="Genomic_DNA"/>
</dbReference>
<name>A0A4P9Z836_9ASCO</name>
<evidence type="ECO:0000256" key="1">
    <source>
        <dbReference type="SAM" id="MobiDB-lite"/>
    </source>
</evidence>
<organism evidence="2 3">
    <name type="scientific">Metschnikowia bicuspidata</name>
    <dbReference type="NCBI Taxonomy" id="27322"/>
    <lineage>
        <taxon>Eukaryota</taxon>
        <taxon>Fungi</taxon>
        <taxon>Dikarya</taxon>
        <taxon>Ascomycota</taxon>
        <taxon>Saccharomycotina</taxon>
        <taxon>Pichiomycetes</taxon>
        <taxon>Metschnikowiaceae</taxon>
        <taxon>Metschnikowia</taxon>
    </lineage>
</organism>
<protein>
    <submittedName>
        <fullName evidence="2">Uncharacterized protein</fullName>
    </submittedName>
</protein>
<evidence type="ECO:0000313" key="2">
    <source>
        <dbReference type="EMBL" id="RKP28658.1"/>
    </source>
</evidence>
<gene>
    <name evidence="2" type="ORF">METBISCDRAFT_28925</name>
</gene>
<feature type="region of interest" description="Disordered" evidence="1">
    <location>
        <begin position="1"/>
        <end position="36"/>
    </location>
</feature>
<dbReference type="Proteomes" id="UP000268321">
    <property type="component" value="Unassembled WGS sequence"/>
</dbReference>
<accession>A0A4P9Z836</accession>
<feature type="non-terminal residue" evidence="2">
    <location>
        <position position="291"/>
    </location>
</feature>
<sequence>MEERETLNTERDALNSERDTLQSERSALQTEKDTFQSERHALVTERYALLTERDALVVDKATLQEKTEGDPSAIDAYFSRDASLADLGSWLAPRGITVMSDAETDEDLRRRAHERGLVVLGPEDRSKLVASAVIPVPAAIATSPKVATVAPTAPAERATAAPTLASVLALAALLYLAVVPSSEITRLKQQLAERDSTIHALTVARHTQTDDKDELLQRLRGLDMVALTRDEYQALKAPVKPVVTEDALRRDADALGLNIVSDSEFHHMKAARAALADPAQIRGHAKKLRML</sequence>
<dbReference type="AlphaFoldDB" id="A0A4P9Z836"/>
<dbReference type="OrthoDB" id="8950604at2759"/>
<evidence type="ECO:0000313" key="3">
    <source>
        <dbReference type="Proteomes" id="UP000268321"/>
    </source>
</evidence>
<feature type="compositionally biased region" description="Basic and acidic residues" evidence="1">
    <location>
        <begin position="1"/>
        <end position="22"/>
    </location>
</feature>
<reference evidence="3" key="1">
    <citation type="journal article" date="2018" name="Nat. Microbiol.">
        <title>Leveraging single-cell genomics to expand the fungal tree of life.</title>
        <authorList>
            <person name="Ahrendt S.R."/>
            <person name="Quandt C.A."/>
            <person name="Ciobanu D."/>
            <person name="Clum A."/>
            <person name="Salamov A."/>
            <person name="Andreopoulos B."/>
            <person name="Cheng J.F."/>
            <person name="Woyke T."/>
            <person name="Pelin A."/>
            <person name="Henrissat B."/>
            <person name="Reynolds N.K."/>
            <person name="Benny G.L."/>
            <person name="Smith M.E."/>
            <person name="James T.Y."/>
            <person name="Grigoriev I.V."/>
        </authorList>
    </citation>
    <scope>NUCLEOTIDE SEQUENCE [LARGE SCALE GENOMIC DNA]</scope>
    <source>
        <strain evidence="3">Baker2002</strain>
    </source>
</reference>